<evidence type="ECO:0000259" key="1">
    <source>
        <dbReference type="Pfam" id="PF09588"/>
    </source>
</evidence>
<dbReference type="InterPro" id="IPR019080">
    <property type="entry name" value="YqaJ_viral_recombinase"/>
</dbReference>
<dbReference type="PANTHER" id="PTHR39953">
    <property type="entry name" value="RE54151P"/>
    <property type="match status" value="1"/>
</dbReference>
<dbReference type="PANTHER" id="PTHR39953:SF1">
    <property type="entry name" value="RE54151P"/>
    <property type="match status" value="1"/>
</dbReference>
<feature type="domain" description="YqaJ viral recombinase" evidence="1">
    <location>
        <begin position="139"/>
        <end position="267"/>
    </location>
</feature>
<name>V5GV18_ANOGL</name>
<dbReference type="CDD" id="cd22343">
    <property type="entry name" value="PDDEXK_lambda_exonuclease-like"/>
    <property type="match status" value="1"/>
</dbReference>
<accession>V5GV18</accession>
<proteinExistence type="predicted"/>
<gene>
    <name evidence="2" type="primary">AN</name>
</gene>
<dbReference type="AlphaFoldDB" id="V5GV18"/>
<dbReference type="Pfam" id="PF09588">
    <property type="entry name" value="YqaJ"/>
    <property type="match status" value="1"/>
</dbReference>
<dbReference type="InterPro" id="IPR011604">
    <property type="entry name" value="PDDEXK-like_dom_sf"/>
</dbReference>
<dbReference type="InterPro" id="IPR011335">
    <property type="entry name" value="Restrct_endonuc-II-like"/>
</dbReference>
<dbReference type="Gene3D" id="3.90.320.10">
    <property type="match status" value="1"/>
</dbReference>
<dbReference type="EMBL" id="GALX01002954">
    <property type="protein sequence ID" value="JAB65512.1"/>
    <property type="molecule type" value="Transcribed_RNA"/>
</dbReference>
<protein>
    <submittedName>
        <fullName evidence="2">Alkaline nuclease</fullName>
    </submittedName>
</protein>
<feature type="non-terminal residue" evidence="2">
    <location>
        <position position="300"/>
    </location>
</feature>
<reference evidence="2" key="1">
    <citation type="submission" date="2013-07" db="EMBL/GenBank/DDBJ databases">
        <title>Midgut Transcriptome Profiling of Anoplphora glabripennis, a Lignocellulose Degrading, Wood-Boring Cerambycid.</title>
        <authorList>
            <person name="Scully E.D."/>
            <person name="Hoover K."/>
            <person name="Carlson J.E."/>
            <person name="Tien M."/>
            <person name="Geib S.M."/>
        </authorList>
    </citation>
    <scope>NUCLEOTIDE SEQUENCE</scope>
</reference>
<organism evidence="2">
    <name type="scientific">Anoplophora glabripennis</name>
    <name type="common">Asian longhorn beetle</name>
    <name type="synonym">Anoplophora nobilis</name>
    <dbReference type="NCBI Taxonomy" id="217634"/>
    <lineage>
        <taxon>Eukaryota</taxon>
        <taxon>Metazoa</taxon>
        <taxon>Ecdysozoa</taxon>
        <taxon>Arthropoda</taxon>
        <taxon>Hexapoda</taxon>
        <taxon>Insecta</taxon>
        <taxon>Pterygota</taxon>
        <taxon>Neoptera</taxon>
        <taxon>Endopterygota</taxon>
        <taxon>Coleoptera</taxon>
        <taxon>Polyphaga</taxon>
        <taxon>Cucujiformia</taxon>
        <taxon>Chrysomeloidea</taxon>
        <taxon>Cerambycidae</taxon>
        <taxon>Lamiinae</taxon>
        <taxon>Lamiini</taxon>
        <taxon>Anoplophora</taxon>
    </lineage>
</organism>
<sequence>MWVHRRSEDPAPTEVFSYWVKPSLSNVGTSQKFIKAEDFAPQSSSSKMNISSDNSSFMQDVIQIGKQNNLNGQILKYNCDDMEQNKFDNLSIYNLLLKFTSSSGVNFSDFLLFAKEKMTVNLCKEVEKLTRQQNTSPLWHEMRFARITASKLYEMAKCQTSDGTLVESIIGAYKIKDTKYMMRGRNLERKVVKFVENKLKIKVKDCGLFMLPTYPIFGASPDGISLDYVIEIICPSSEKTVKNYIKYDQITEKFKAQIQLQMLCAKKQKGLFCVADPEFEKNNNVNILVIDFDDDDVKKI</sequence>
<evidence type="ECO:0000313" key="2">
    <source>
        <dbReference type="EMBL" id="JAB65512.1"/>
    </source>
</evidence>
<dbReference type="GO" id="GO:0006281">
    <property type="term" value="P:DNA repair"/>
    <property type="evidence" value="ECO:0007669"/>
    <property type="project" value="UniProtKB-ARBA"/>
</dbReference>
<dbReference type="SUPFAM" id="SSF52980">
    <property type="entry name" value="Restriction endonuclease-like"/>
    <property type="match status" value="1"/>
</dbReference>